<protein>
    <submittedName>
        <fullName evidence="3">DUF3265 domain-containing protein</fullName>
    </submittedName>
</protein>
<dbReference type="EMBL" id="UZAK01007315">
    <property type="protein sequence ID" value="VDO92016.1"/>
    <property type="molecule type" value="Genomic_DNA"/>
</dbReference>
<gene>
    <name evidence="1" type="ORF">SCUD_LOCUS4976</name>
</gene>
<evidence type="ECO:0000313" key="3">
    <source>
        <dbReference type="WBParaSite" id="SCUD_0000497601-mRNA-1"/>
    </source>
</evidence>
<keyword evidence="2" id="KW-1185">Reference proteome</keyword>
<name>A0A183JQI7_9TREM</name>
<organism evidence="3">
    <name type="scientific">Schistosoma curassoni</name>
    <dbReference type="NCBI Taxonomy" id="6186"/>
    <lineage>
        <taxon>Eukaryota</taxon>
        <taxon>Metazoa</taxon>
        <taxon>Spiralia</taxon>
        <taxon>Lophotrochozoa</taxon>
        <taxon>Platyhelminthes</taxon>
        <taxon>Trematoda</taxon>
        <taxon>Digenea</taxon>
        <taxon>Strigeidida</taxon>
        <taxon>Schistosomatoidea</taxon>
        <taxon>Schistosomatidae</taxon>
        <taxon>Schistosoma</taxon>
    </lineage>
</organism>
<dbReference type="AlphaFoldDB" id="A0A183JQI7"/>
<dbReference type="WBParaSite" id="SCUD_0000497601-mRNA-1">
    <property type="protein sequence ID" value="SCUD_0000497601-mRNA-1"/>
    <property type="gene ID" value="SCUD_0000497601"/>
</dbReference>
<reference evidence="1 2" key="2">
    <citation type="submission" date="2018-11" db="EMBL/GenBank/DDBJ databases">
        <authorList>
            <consortium name="Pathogen Informatics"/>
        </authorList>
    </citation>
    <scope>NUCLEOTIDE SEQUENCE [LARGE SCALE GENOMIC DNA]</scope>
    <source>
        <strain evidence="1">Dakar</strain>
        <strain evidence="2">Dakar, Senegal</strain>
    </source>
</reference>
<evidence type="ECO:0000313" key="1">
    <source>
        <dbReference type="EMBL" id="VDO92016.1"/>
    </source>
</evidence>
<accession>A0A183JQI7</accession>
<proteinExistence type="predicted"/>
<evidence type="ECO:0000313" key="2">
    <source>
        <dbReference type="Proteomes" id="UP000279833"/>
    </source>
</evidence>
<sequence>MLSGSLGFEFDSVMVIAYPVCFIRMILNCCRIDNAS</sequence>
<reference evidence="3" key="1">
    <citation type="submission" date="2016-06" db="UniProtKB">
        <authorList>
            <consortium name="WormBaseParasite"/>
        </authorList>
    </citation>
    <scope>IDENTIFICATION</scope>
</reference>
<dbReference type="Proteomes" id="UP000279833">
    <property type="component" value="Unassembled WGS sequence"/>
</dbReference>